<dbReference type="AlphaFoldDB" id="A0A841K8H8"/>
<dbReference type="SUPFAM" id="SSF55347">
    <property type="entry name" value="Glyceraldehyde-3-phosphate dehydrogenase-like, C-terminal domain"/>
    <property type="match status" value="1"/>
</dbReference>
<dbReference type="GO" id="GO:0000166">
    <property type="term" value="F:nucleotide binding"/>
    <property type="evidence" value="ECO:0007669"/>
    <property type="project" value="InterPro"/>
</dbReference>
<feature type="domain" description="GFO/IDH/MocA-like oxidoreductase" evidence="3">
    <location>
        <begin position="138"/>
        <end position="273"/>
    </location>
</feature>
<gene>
    <name evidence="4" type="ORF">HNQ73_002030</name>
</gene>
<dbReference type="InterPro" id="IPR050463">
    <property type="entry name" value="Gfo/Idh/MocA_oxidrdct_glycsds"/>
</dbReference>
<sequence>MESLGIGLIGTGFMGKCHALAFGAVKAVMGDVPTPRLELLCDTPADKAAAMAEQFGFARSTDDWRTLITDPAVDIVSITTPNRLHHEIAMAAIAAGKHVYCEKPMALTLQQAEEMAAAAQAAGVKTIVGYNYIKNPAFLHAQRLVEEGVIGRIVHFRGWVDEDYQADPDLPWTWRARHAEAGLGALGDLGCHLVSMAYGLAGPIESLVADMQTIHRTRPLPDGSGVAEVENEDVATALVRFKGGFLGSLTASRSAWGRKNRLGWEVHGTRGMLIFDQERMNELQLYENEGPGARQGFKTILSGPAHPPFGAFVPAPGHQLGFNDLKVIEAATLLRAIAEDGRAEPDFATALAFERVIHAIAEAAHTDRRVTL</sequence>
<comment type="caution">
    <text evidence="4">The sequence shown here is derived from an EMBL/GenBank/DDBJ whole genome shotgun (WGS) entry which is preliminary data.</text>
</comment>
<dbReference type="GO" id="GO:0016491">
    <property type="term" value="F:oxidoreductase activity"/>
    <property type="evidence" value="ECO:0007669"/>
    <property type="project" value="UniProtKB-KW"/>
</dbReference>
<dbReference type="InterPro" id="IPR055170">
    <property type="entry name" value="GFO_IDH_MocA-like_dom"/>
</dbReference>
<evidence type="ECO:0000256" key="1">
    <source>
        <dbReference type="ARBA" id="ARBA00023002"/>
    </source>
</evidence>
<dbReference type="RefSeq" id="WP_183334708.1">
    <property type="nucleotide sequence ID" value="NZ_BMHX01000004.1"/>
</dbReference>
<dbReference type="Pfam" id="PF22725">
    <property type="entry name" value="GFO_IDH_MocA_C3"/>
    <property type="match status" value="1"/>
</dbReference>
<dbReference type="InterPro" id="IPR000683">
    <property type="entry name" value="Gfo/Idh/MocA-like_OxRdtase_N"/>
</dbReference>
<proteinExistence type="predicted"/>
<dbReference type="EMBL" id="JACHEH010000004">
    <property type="protein sequence ID" value="MBB6168400.1"/>
    <property type="molecule type" value="Genomic_DNA"/>
</dbReference>
<dbReference type="Pfam" id="PF01408">
    <property type="entry name" value="GFO_IDH_MocA"/>
    <property type="match status" value="1"/>
</dbReference>
<name>A0A841K8H8_9HYPH</name>
<dbReference type="PANTHER" id="PTHR43818:SF11">
    <property type="entry name" value="BCDNA.GH03377"/>
    <property type="match status" value="1"/>
</dbReference>
<evidence type="ECO:0000259" key="2">
    <source>
        <dbReference type="Pfam" id="PF01408"/>
    </source>
</evidence>
<accession>A0A841K8H8</accession>
<dbReference type="InterPro" id="IPR036291">
    <property type="entry name" value="NAD(P)-bd_dom_sf"/>
</dbReference>
<keyword evidence="5" id="KW-1185">Reference proteome</keyword>
<feature type="domain" description="Gfo/Idh/MocA-like oxidoreductase N-terminal" evidence="2">
    <location>
        <begin position="5"/>
        <end position="130"/>
    </location>
</feature>
<organism evidence="4 5">
    <name type="scientific">Chelatococcus composti</name>
    <dbReference type="NCBI Taxonomy" id="1743235"/>
    <lineage>
        <taxon>Bacteria</taxon>
        <taxon>Pseudomonadati</taxon>
        <taxon>Pseudomonadota</taxon>
        <taxon>Alphaproteobacteria</taxon>
        <taxon>Hyphomicrobiales</taxon>
        <taxon>Chelatococcaceae</taxon>
        <taxon>Chelatococcus</taxon>
    </lineage>
</organism>
<dbReference type="SUPFAM" id="SSF51735">
    <property type="entry name" value="NAD(P)-binding Rossmann-fold domains"/>
    <property type="match status" value="1"/>
</dbReference>
<evidence type="ECO:0000313" key="5">
    <source>
        <dbReference type="Proteomes" id="UP000588017"/>
    </source>
</evidence>
<dbReference type="Gene3D" id="3.30.360.10">
    <property type="entry name" value="Dihydrodipicolinate Reductase, domain 2"/>
    <property type="match status" value="1"/>
</dbReference>
<evidence type="ECO:0000313" key="4">
    <source>
        <dbReference type="EMBL" id="MBB6168400.1"/>
    </source>
</evidence>
<dbReference type="PANTHER" id="PTHR43818">
    <property type="entry name" value="BCDNA.GH03377"/>
    <property type="match status" value="1"/>
</dbReference>
<reference evidence="4 5" key="1">
    <citation type="submission" date="2020-08" db="EMBL/GenBank/DDBJ databases">
        <title>Genomic Encyclopedia of Type Strains, Phase IV (KMG-IV): sequencing the most valuable type-strain genomes for metagenomic binning, comparative biology and taxonomic classification.</title>
        <authorList>
            <person name="Goeker M."/>
        </authorList>
    </citation>
    <scope>NUCLEOTIDE SEQUENCE [LARGE SCALE GENOMIC DNA]</scope>
    <source>
        <strain evidence="4 5">DSM 101465</strain>
    </source>
</reference>
<evidence type="ECO:0000259" key="3">
    <source>
        <dbReference type="Pfam" id="PF22725"/>
    </source>
</evidence>
<keyword evidence="1" id="KW-0560">Oxidoreductase</keyword>
<dbReference type="Gene3D" id="3.40.50.720">
    <property type="entry name" value="NAD(P)-binding Rossmann-like Domain"/>
    <property type="match status" value="1"/>
</dbReference>
<dbReference type="Proteomes" id="UP000588017">
    <property type="component" value="Unassembled WGS sequence"/>
</dbReference>
<protein>
    <submittedName>
        <fullName evidence="4">Putative dehydrogenase</fullName>
    </submittedName>
</protein>